<evidence type="ECO:0000256" key="5">
    <source>
        <dbReference type="SAM" id="MobiDB-lite"/>
    </source>
</evidence>
<dbReference type="AlphaFoldDB" id="A0A6A6VRP9"/>
<evidence type="ECO:0000313" key="6">
    <source>
        <dbReference type="EMBL" id="KAF2753358.1"/>
    </source>
</evidence>
<evidence type="ECO:0000256" key="2">
    <source>
        <dbReference type="ARBA" id="ARBA00022723"/>
    </source>
</evidence>
<gene>
    <name evidence="6" type="ORF">EJ05DRAFT_457878</name>
</gene>
<accession>A0A6A6VRP9</accession>
<dbReference type="PANTHER" id="PTHR14742">
    <property type="entry name" value="RIBONUCLEASE P SUBUNIT P21"/>
    <property type="match status" value="1"/>
</dbReference>
<dbReference type="GO" id="GO:0008033">
    <property type="term" value="P:tRNA processing"/>
    <property type="evidence" value="ECO:0007669"/>
    <property type="project" value="UniProtKB-KW"/>
</dbReference>
<sequence length="171" mass="19193">MARKTKGTKVPNRHVHSRISFLQQAGCHLAVRSAQLKSESKEESESCNINKSAESSVSTYSTRLSQRLMMDLKAVSQKTLVRLSKDLKRSICKRCDTLLIPGITSSSHIENKSRGGRKSKADVLVVRCRACTAEKRMPCGIEPQSKKREREQAKEAAQDEHHGEDQVMDRT</sequence>
<dbReference type="GeneID" id="54483596"/>
<protein>
    <submittedName>
        <fullName evidence="6">Rpr2-domain-containing protein</fullName>
    </submittedName>
</protein>
<feature type="region of interest" description="Disordered" evidence="5">
    <location>
        <begin position="139"/>
        <end position="171"/>
    </location>
</feature>
<dbReference type="Proteomes" id="UP000799437">
    <property type="component" value="Unassembled WGS sequence"/>
</dbReference>
<dbReference type="Gene3D" id="6.20.50.20">
    <property type="match status" value="1"/>
</dbReference>
<evidence type="ECO:0000256" key="1">
    <source>
        <dbReference type="ARBA" id="ARBA00022694"/>
    </source>
</evidence>
<reference evidence="6" key="1">
    <citation type="journal article" date="2020" name="Stud. Mycol.">
        <title>101 Dothideomycetes genomes: a test case for predicting lifestyles and emergence of pathogens.</title>
        <authorList>
            <person name="Haridas S."/>
            <person name="Albert R."/>
            <person name="Binder M."/>
            <person name="Bloem J."/>
            <person name="Labutti K."/>
            <person name="Salamov A."/>
            <person name="Andreopoulos B."/>
            <person name="Baker S."/>
            <person name="Barry K."/>
            <person name="Bills G."/>
            <person name="Bluhm B."/>
            <person name="Cannon C."/>
            <person name="Castanera R."/>
            <person name="Culley D."/>
            <person name="Daum C."/>
            <person name="Ezra D."/>
            <person name="Gonzalez J."/>
            <person name="Henrissat B."/>
            <person name="Kuo A."/>
            <person name="Liang C."/>
            <person name="Lipzen A."/>
            <person name="Lutzoni F."/>
            <person name="Magnuson J."/>
            <person name="Mondo S."/>
            <person name="Nolan M."/>
            <person name="Ohm R."/>
            <person name="Pangilinan J."/>
            <person name="Park H.-J."/>
            <person name="Ramirez L."/>
            <person name="Alfaro M."/>
            <person name="Sun H."/>
            <person name="Tritt A."/>
            <person name="Yoshinaga Y."/>
            <person name="Zwiers L.-H."/>
            <person name="Turgeon B."/>
            <person name="Goodwin S."/>
            <person name="Spatafora J."/>
            <person name="Crous P."/>
            <person name="Grigoriev I."/>
        </authorList>
    </citation>
    <scope>NUCLEOTIDE SEQUENCE</scope>
    <source>
        <strain evidence="6">CBS 121739</strain>
    </source>
</reference>
<keyword evidence="2" id="KW-0479">Metal-binding</keyword>
<dbReference type="GO" id="GO:0005655">
    <property type="term" value="C:nucleolar ribonuclease P complex"/>
    <property type="evidence" value="ECO:0007669"/>
    <property type="project" value="TreeGrafter"/>
</dbReference>
<keyword evidence="7" id="KW-1185">Reference proteome</keyword>
<dbReference type="GO" id="GO:0046872">
    <property type="term" value="F:metal ion binding"/>
    <property type="evidence" value="ECO:0007669"/>
    <property type="project" value="UniProtKB-KW"/>
</dbReference>
<keyword evidence="1" id="KW-0819">tRNA processing</keyword>
<dbReference type="EMBL" id="ML996584">
    <property type="protein sequence ID" value="KAF2753358.1"/>
    <property type="molecule type" value="Genomic_DNA"/>
</dbReference>
<dbReference type="Pfam" id="PF04032">
    <property type="entry name" value="Rpr2"/>
    <property type="match status" value="1"/>
</dbReference>
<dbReference type="InterPro" id="IPR007175">
    <property type="entry name" value="Rpr2/Snm1/Rpp21"/>
</dbReference>
<evidence type="ECO:0000256" key="3">
    <source>
        <dbReference type="ARBA" id="ARBA00022833"/>
    </source>
</evidence>
<evidence type="ECO:0000313" key="7">
    <source>
        <dbReference type="Proteomes" id="UP000799437"/>
    </source>
</evidence>
<comment type="similarity">
    <text evidence="4">Belongs to the eukaryotic/archaeal RNase P protein component 4 family.</text>
</comment>
<name>A0A6A6VRP9_9PEZI</name>
<evidence type="ECO:0000256" key="4">
    <source>
        <dbReference type="ARBA" id="ARBA00038402"/>
    </source>
</evidence>
<proteinExistence type="inferred from homology"/>
<organism evidence="6 7">
    <name type="scientific">Pseudovirgaria hyperparasitica</name>
    <dbReference type="NCBI Taxonomy" id="470096"/>
    <lineage>
        <taxon>Eukaryota</taxon>
        <taxon>Fungi</taxon>
        <taxon>Dikarya</taxon>
        <taxon>Ascomycota</taxon>
        <taxon>Pezizomycotina</taxon>
        <taxon>Dothideomycetes</taxon>
        <taxon>Dothideomycetes incertae sedis</taxon>
        <taxon>Acrospermales</taxon>
        <taxon>Acrospermaceae</taxon>
        <taxon>Pseudovirgaria</taxon>
    </lineage>
</organism>
<dbReference type="PANTHER" id="PTHR14742:SF0">
    <property type="entry name" value="RIBONUCLEASE P PROTEIN SUBUNIT P21"/>
    <property type="match status" value="1"/>
</dbReference>
<dbReference type="RefSeq" id="XP_033595809.1">
    <property type="nucleotide sequence ID" value="XM_033742542.1"/>
</dbReference>
<feature type="compositionally biased region" description="Basic and acidic residues" evidence="5">
    <location>
        <begin position="144"/>
        <end position="171"/>
    </location>
</feature>
<dbReference type="OrthoDB" id="128536at2759"/>
<keyword evidence="3" id="KW-0862">Zinc</keyword>